<feature type="transmembrane region" description="Helical" evidence="1">
    <location>
        <begin position="113"/>
        <end position="134"/>
    </location>
</feature>
<keyword evidence="1" id="KW-0472">Membrane</keyword>
<keyword evidence="2" id="KW-0614">Plasmid</keyword>
<gene>
    <name evidence="2" type="ORF">BCCH1_77050</name>
</gene>
<dbReference type="AlphaFoldDB" id="A0A250LKX0"/>
<evidence type="ECO:0000256" key="1">
    <source>
        <dbReference type="SAM" id="Phobius"/>
    </source>
</evidence>
<keyword evidence="1" id="KW-0812">Transmembrane</keyword>
<geneLocation type="plasmid" evidence="2">
    <name>pBC453</name>
</geneLocation>
<evidence type="ECO:0000313" key="2">
    <source>
        <dbReference type="EMBL" id="BBA45194.1"/>
    </source>
</evidence>
<name>A0A250LKX0_9BURK</name>
<reference evidence="2" key="2">
    <citation type="journal article" date="2017" name="Genome Announc.">
        <title>High-Quality Draft Genome Sequence of Burkholderia contaminans CH-1, a Gram-Negative Bacterium That Metabolizes 2-Azahypoxanthine, a Plant Growth-Regulating Compound.</title>
        <authorList>
            <person name="Choi J.-H."/>
            <person name="Sugiura H."/>
            <person name="Moriuchi R."/>
            <person name="Kawagishi H."/>
            <person name="Dohra H."/>
        </authorList>
    </citation>
    <scope>NUCLEOTIDE SEQUENCE</scope>
    <source>
        <strain evidence="2">CH-1</strain>
        <plasmid evidence="2">pBC453</plasmid>
    </source>
</reference>
<proteinExistence type="predicted"/>
<reference evidence="2" key="1">
    <citation type="journal article" date="2016" name="Biosci. Biotechnol. Biochem.">
        <title>Bioconversion of AHX to AOH by resting cells of Burkholderia contaminans CH-1.</title>
        <authorList>
            <person name="Choi J.H."/>
            <person name="Kikuchi A."/>
            <person name="Pumkaeo P."/>
            <person name="Hirai H."/>
            <person name="Tokuyama S."/>
            <person name="Kawagishi H."/>
        </authorList>
    </citation>
    <scope>NUCLEOTIDE SEQUENCE</scope>
    <source>
        <strain evidence="2">CH-1</strain>
        <plasmid evidence="2">pBC453</plasmid>
    </source>
</reference>
<organism evidence="2">
    <name type="scientific">Burkholderia contaminans</name>
    <dbReference type="NCBI Taxonomy" id="488447"/>
    <lineage>
        <taxon>Bacteria</taxon>
        <taxon>Pseudomonadati</taxon>
        <taxon>Pseudomonadota</taxon>
        <taxon>Betaproteobacteria</taxon>
        <taxon>Burkholderiales</taxon>
        <taxon>Burkholderiaceae</taxon>
        <taxon>Burkholderia</taxon>
        <taxon>Burkholderia cepacia complex</taxon>
    </lineage>
</organism>
<dbReference type="EMBL" id="AP018360">
    <property type="protein sequence ID" value="BBA45194.1"/>
    <property type="molecule type" value="Genomic_DNA"/>
</dbReference>
<accession>A0A250LKX0</accession>
<protein>
    <submittedName>
        <fullName evidence="2">Uncharacterized protein</fullName>
    </submittedName>
</protein>
<keyword evidence="1" id="KW-1133">Transmembrane helix</keyword>
<sequence length="188" mass="20999">MTARMDVRDLVNEIARPFYQQGANFVRCDYDARTDRMSVRHARAETGDFGAGFSVPGEVAVQGCRYMYNNFACERMSHPVFRETERQVARLGVDTDGVRVDLEFVSLPRGSGFTILLFAISAAPILMADQIAIVEREAARRLRARVVADGIEQVVPLGQLERAVQEMCGVPGIGKRVAFTVEYFESEE</sequence>